<dbReference type="InterPro" id="IPR005144">
    <property type="entry name" value="ATP-cone_dom"/>
</dbReference>
<dbReference type="GO" id="GO:0031250">
    <property type="term" value="C:anaerobic ribonucleoside-triphosphate reductase complex"/>
    <property type="evidence" value="ECO:0007669"/>
    <property type="project" value="TreeGrafter"/>
</dbReference>
<dbReference type="Pfam" id="PF13597">
    <property type="entry name" value="NRDD"/>
    <property type="match status" value="1"/>
</dbReference>
<dbReference type="GO" id="GO:0004748">
    <property type="term" value="F:ribonucleoside-diphosphate reductase activity, thioredoxin disulfide as acceptor"/>
    <property type="evidence" value="ECO:0007669"/>
    <property type="project" value="TreeGrafter"/>
</dbReference>
<dbReference type="AlphaFoldDB" id="A0A060N317"/>
<dbReference type="GO" id="GO:0008998">
    <property type="term" value="F:ribonucleoside-triphosphate reductase (thioredoxin) activity"/>
    <property type="evidence" value="ECO:0007669"/>
    <property type="project" value="InterPro"/>
</dbReference>
<sequence length="726" mass="82844">MVKVIKRDGRIKDFDKNRIKTAIQRATDEVCTNKNIVDDKSNNHLWLDVLVDKIQARIKTSYTDNIHIEEIQDIIIDELYNADKLIAKSYKEYREKRERIRISNYTLKLKNEIIETTSTENSNANIDENNFGGKELRIVETIEKNMANNTLPKDIVELNDKTILKQHDYPKTVLGMHNCLLLDYPKLLHNGFSTRQGDTKPANSYQSACQLLAVIIQTQSLDQFGGCGLMNFSIYMIPFLKKTIAKEVSKVVDILDLNIEVPKELSFLEARELLGDKYLKAKKLIDKSVEQAHQALITNLVTLQSRSGHQLPFSSINLGLIDWENEEESAYIIEGFLKELYKGIGKRNRTAIFPITCFQVKKGVNRFPNDKYYNLRMLAQKVLHKRLYPTIVNCDWSGNKASCWEEEMNIMGCRTMTGFNIFKQNYNKLGRGNNLPVSINLPYLALECDGNVDKFFDRLNGILDCAKRSLLIRYDIMKKQKPSVAPFMYGNQTIMDADKCTTKTEKALRNNSLAIGYIGVAECVKALTGYYHCENKESENLGVKIVKTIRDYCDKCVQEEGLNFVTYASPSEGYSEQALQGIRKQFGIIEGVSDKEYITNSHHCPVELGVPVFKKIDVESRFAKYANGGNIFHIEVDGANYNEKAITKAIDYALEKDIPYIRISHPIATCMDCGYSIGAFMNKCEHCGSENVENLAIVTGYLTTDKKHMNLGKQDEVNRRELNIYE</sequence>
<keyword evidence="1 3" id="KW-0547">Nucleotide-binding</keyword>
<gene>
    <name evidence="5" type="ORF">CBO05P1_067</name>
</gene>
<evidence type="ECO:0000256" key="1">
    <source>
        <dbReference type="ARBA" id="ARBA00022741"/>
    </source>
</evidence>
<reference evidence="5" key="1">
    <citation type="submission" date="2013-10" db="EMBL/GenBank/DDBJ databases">
        <title>Draft genome sequence of Clostridium botulinum type B strain Osaka05.</title>
        <authorList>
            <person name="Sakaguchi Y."/>
            <person name="Hosomi K."/>
            <person name="Uchiyama J."/>
            <person name="Ogura Y."/>
            <person name="Sakaguchi M."/>
            <person name="Kohda T."/>
            <person name="Mukamoto M."/>
            <person name="Misawa N."/>
            <person name="Matsuzaki S."/>
            <person name="Hayashi T."/>
            <person name="Kozaki S."/>
        </authorList>
    </citation>
    <scope>NUCLEOTIDE SEQUENCE</scope>
    <source>
        <strain evidence="5">Osaka05</strain>
    </source>
</reference>
<proteinExistence type="predicted"/>
<dbReference type="Gene3D" id="3.20.70.20">
    <property type="match status" value="1"/>
</dbReference>
<dbReference type="PANTHER" id="PTHR21075">
    <property type="entry name" value="ANAEROBIC RIBONUCLEOSIDE-TRIPHOSPHATE REDUCTASE"/>
    <property type="match status" value="1"/>
</dbReference>
<dbReference type="HOGENOM" id="CLU_002707_2_1_9"/>
<dbReference type="NCBIfam" id="TIGR02487">
    <property type="entry name" value="NrdD"/>
    <property type="match status" value="1"/>
</dbReference>
<dbReference type="PROSITE" id="PS51161">
    <property type="entry name" value="ATP_CONE"/>
    <property type="match status" value="1"/>
</dbReference>
<dbReference type="Proteomes" id="UP000054164">
    <property type="component" value="Unassembled WGS sequence"/>
</dbReference>
<dbReference type="GO" id="GO:0005524">
    <property type="term" value="F:ATP binding"/>
    <property type="evidence" value="ECO:0007669"/>
    <property type="project" value="UniProtKB-UniRule"/>
</dbReference>
<feature type="domain" description="ATP-cone" evidence="4">
    <location>
        <begin position="2"/>
        <end position="101"/>
    </location>
</feature>
<dbReference type="PANTHER" id="PTHR21075:SF0">
    <property type="entry name" value="ANAEROBIC RIBONUCLEOSIDE-TRIPHOSPHATE REDUCTASE"/>
    <property type="match status" value="1"/>
</dbReference>
<dbReference type="SUPFAM" id="SSF51998">
    <property type="entry name" value="PFL-like glycyl radical enzymes"/>
    <property type="match status" value="1"/>
</dbReference>
<evidence type="ECO:0000256" key="3">
    <source>
        <dbReference type="PROSITE-ProRule" id="PRU00492"/>
    </source>
</evidence>
<accession>A0A060N317</accession>
<evidence type="ECO:0000259" key="4">
    <source>
        <dbReference type="PROSITE" id="PS51161"/>
    </source>
</evidence>
<organism evidence="5">
    <name type="scientific">Clostridium botulinum B str. Osaka05</name>
    <dbReference type="NCBI Taxonomy" id="1407017"/>
    <lineage>
        <taxon>Bacteria</taxon>
        <taxon>Bacillati</taxon>
        <taxon>Bacillota</taxon>
        <taxon>Clostridia</taxon>
        <taxon>Eubacteriales</taxon>
        <taxon>Clostridiaceae</taxon>
        <taxon>Clostridium</taxon>
    </lineage>
</organism>
<evidence type="ECO:0000256" key="2">
    <source>
        <dbReference type="ARBA" id="ARBA00022840"/>
    </source>
</evidence>
<evidence type="ECO:0000313" key="5">
    <source>
        <dbReference type="EMBL" id="BAO04786.1"/>
    </source>
</evidence>
<dbReference type="Pfam" id="PF03477">
    <property type="entry name" value="ATP-cone"/>
    <property type="match status" value="1"/>
</dbReference>
<keyword evidence="2 3" id="KW-0067">ATP-binding</keyword>
<dbReference type="InterPro" id="IPR012833">
    <property type="entry name" value="NrdD"/>
</dbReference>
<dbReference type="GO" id="GO:0009265">
    <property type="term" value="P:2'-deoxyribonucleotide biosynthetic process"/>
    <property type="evidence" value="ECO:0007669"/>
    <property type="project" value="TreeGrafter"/>
</dbReference>
<dbReference type="EMBL" id="BA000058">
    <property type="protein sequence ID" value="BAO04786.1"/>
    <property type="molecule type" value="Genomic_DNA"/>
</dbReference>
<dbReference type="GO" id="GO:0006260">
    <property type="term" value="P:DNA replication"/>
    <property type="evidence" value="ECO:0007669"/>
    <property type="project" value="InterPro"/>
</dbReference>
<dbReference type="RefSeq" id="WP_030031835.1">
    <property type="nucleotide sequence ID" value="NZ_BA000058.1"/>
</dbReference>
<protein>
    <submittedName>
        <fullName evidence="5">Anaerobic ribonucleoside-triphosphate reductase</fullName>
    </submittedName>
</protein>
<name>A0A060N317_CLOBO</name>